<dbReference type="InterPro" id="IPR017930">
    <property type="entry name" value="Myb_dom"/>
</dbReference>
<dbReference type="EMBL" id="JBEDUW010000006">
    <property type="protein sequence ID" value="KAK9923639.1"/>
    <property type="molecule type" value="Genomic_DNA"/>
</dbReference>
<feature type="domain" description="HTH myb-type" evidence="8">
    <location>
        <begin position="9"/>
        <end position="61"/>
    </location>
</feature>
<dbReference type="SUPFAM" id="SSF46689">
    <property type="entry name" value="Homeodomain-like"/>
    <property type="match status" value="1"/>
</dbReference>
<dbReference type="GO" id="GO:0003677">
    <property type="term" value="F:DNA binding"/>
    <property type="evidence" value="ECO:0007669"/>
    <property type="project" value="UniProtKB-KW"/>
</dbReference>
<evidence type="ECO:0000256" key="3">
    <source>
        <dbReference type="ARBA" id="ARBA00023015"/>
    </source>
</evidence>
<keyword evidence="4" id="KW-0238">DNA-binding</keyword>
<dbReference type="PANTHER" id="PTHR47997:SF87">
    <property type="entry name" value="TRANSCRIPTION FACTOR MYB26"/>
    <property type="match status" value="1"/>
</dbReference>
<dbReference type="SMART" id="SM00717">
    <property type="entry name" value="SANT"/>
    <property type="match status" value="2"/>
</dbReference>
<accession>A0AAW1WJE6</accession>
<feature type="domain" description="Myb-like" evidence="7">
    <location>
        <begin position="62"/>
        <end position="112"/>
    </location>
</feature>
<sequence length="340" mass="38314">MGHHSCCNKQKVKRGLWSPEEDEKLFSYVTNHGHGRWSSLPQLAGLERCGKSCRLRWINYLRPDLKRGSFSPQEASLIIQLHNILGNRWAQIAKHLPGRTDNEVKNFWNSRIKKNLGPHEVIPALASFSNIHNPSITGSDQESFFTTLITNPNLSLHQQEQPYLPSLTTPLPLSSFYHDDHNTLKLDYTNNTSNFLHFPSLVQLPSNYSSSYDSSGSLGYQPHQFDPNHQHSQVLNSIEVAPNFNIGNELIMVPSMASLPGYDHENLSVVPDMPQFCVNIDVSVKLIGVRSLMQSYHRCQYLHHRCLRTSAASSSLSPLQNSHLFITNPNVHSSLGSLSS</sequence>
<organism evidence="9 10">
    <name type="scientific">Rubus argutus</name>
    <name type="common">Southern blackberry</name>
    <dbReference type="NCBI Taxonomy" id="59490"/>
    <lineage>
        <taxon>Eukaryota</taxon>
        <taxon>Viridiplantae</taxon>
        <taxon>Streptophyta</taxon>
        <taxon>Embryophyta</taxon>
        <taxon>Tracheophyta</taxon>
        <taxon>Spermatophyta</taxon>
        <taxon>Magnoliopsida</taxon>
        <taxon>eudicotyledons</taxon>
        <taxon>Gunneridae</taxon>
        <taxon>Pentapetalae</taxon>
        <taxon>rosids</taxon>
        <taxon>fabids</taxon>
        <taxon>Rosales</taxon>
        <taxon>Rosaceae</taxon>
        <taxon>Rosoideae</taxon>
        <taxon>Rosoideae incertae sedis</taxon>
        <taxon>Rubus</taxon>
    </lineage>
</organism>
<dbReference type="PROSITE" id="PS50090">
    <property type="entry name" value="MYB_LIKE"/>
    <property type="match status" value="2"/>
</dbReference>
<dbReference type="PANTHER" id="PTHR47997">
    <property type="entry name" value="MYB DOMAIN PROTEIN 55"/>
    <property type="match status" value="1"/>
</dbReference>
<dbReference type="Gene3D" id="1.10.10.60">
    <property type="entry name" value="Homeodomain-like"/>
    <property type="match status" value="2"/>
</dbReference>
<dbReference type="PROSITE" id="PS51294">
    <property type="entry name" value="HTH_MYB"/>
    <property type="match status" value="2"/>
</dbReference>
<keyword evidence="3" id="KW-0805">Transcription regulation</keyword>
<comment type="caution">
    <text evidence="9">The sequence shown here is derived from an EMBL/GenBank/DDBJ whole genome shotgun (WGS) entry which is preliminary data.</text>
</comment>
<dbReference type="FunFam" id="1.10.10.60:FF:000140">
    <property type="entry name" value="Myb transcription factor"/>
    <property type="match status" value="1"/>
</dbReference>
<dbReference type="InterPro" id="IPR051953">
    <property type="entry name" value="Plant_SW-associated_TFs"/>
</dbReference>
<evidence type="ECO:0000259" key="8">
    <source>
        <dbReference type="PROSITE" id="PS51294"/>
    </source>
</evidence>
<evidence type="ECO:0000256" key="4">
    <source>
        <dbReference type="ARBA" id="ARBA00023125"/>
    </source>
</evidence>
<evidence type="ECO:0000259" key="7">
    <source>
        <dbReference type="PROSITE" id="PS50090"/>
    </source>
</evidence>
<reference evidence="9 10" key="1">
    <citation type="journal article" date="2023" name="G3 (Bethesda)">
        <title>A chromosome-length genome assembly and annotation of blackberry (Rubus argutus, cv. 'Hillquist').</title>
        <authorList>
            <person name="Bruna T."/>
            <person name="Aryal R."/>
            <person name="Dudchenko O."/>
            <person name="Sargent D.J."/>
            <person name="Mead D."/>
            <person name="Buti M."/>
            <person name="Cavallini A."/>
            <person name="Hytonen T."/>
            <person name="Andres J."/>
            <person name="Pham M."/>
            <person name="Weisz D."/>
            <person name="Mascagni F."/>
            <person name="Usai G."/>
            <person name="Natali L."/>
            <person name="Bassil N."/>
            <person name="Fernandez G.E."/>
            <person name="Lomsadze A."/>
            <person name="Armour M."/>
            <person name="Olukolu B."/>
            <person name="Poorten T."/>
            <person name="Britton C."/>
            <person name="Davik J."/>
            <person name="Ashrafi H."/>
            <person name="Aiden E.L."/>
            <person name="Borodovsky M."/>
            <person name="Worthington M."/>
        </authorList>
    </citation>
    <scope>NUCLEOTIDE SEQUENCE [LARGE SCALE GENOMIC DNA]</scope>
    <source>
        <strain evidence="9">PI 553951</strain>
    </source>
</reference>
<keyword evidence="5" id="KW-0804">Transcription</keyword>
<dbReference type="GO" id="GO:0005634">
    <property type="term" value="C:nucleus"/>
    <property type="evidence" value="ECO:0007669"/>
    <property type="project" value="UniProtKB-SubCell"/>
</dbReference>
<keyword evidence="10" id="KW-1185">Reference proteome</keyword>
<keyword evidence="6" id="KW-0539">Nucleus</keyword>
<gene>
    <name evidence="9" type="ORF">M0R45_032046</name>
</gene>
<evidence type="ECO:0000256" key="5">
    <source>
        <dbReference type="ARBA" id="ARBA00023163"/>
    </source>
</evidence>
<evidence type="ECO:0000256" key="2">
    <source>
        <dbReference type="ARBA" id="ARBA00022737"/>
    </source>
</evidence>
<comment type="subcellular location">
    <subcellularLocation>
        <location evidence="1">Nucleus</location>
    </subcellularLocation>
</comment>
<protein>
    <submittedName>
        <fullName evidence="9">Uncharacterized protein</fullName>
    </submittedName>
</protein>
<dbReference type="CDD" id="cd00167">
    <property type="entry name" value="SANT"/>
    <property type="match status" value="2"/>
</dbReference>
<keyword evidence="2" id="KW-0677">Repeat</keyword>
<dbReference type="Proteomes" id="UP001457282">
    <property type="component" value="Unassembled WGS sequence"/>
</dbReference>
<feature type="domain" description="Myb-like" evidence="7">
    <location>
        <begin position="9"/>
        <end position="61"/>
    </location>
</feature>
<evidence type="ECO:0000313" key="9">
    <source>
        <dbReference type="EMBL" id="KAK9923639.1"/>
    </source>
</evidence>
<evidence type="ECO:0000256" key="6">
    <source>
        <dbReference type="ARBA" id="ARBA00023242"/>
    </source>
</evidence>
<evidence type="ECO:0000313" key="10">
    <source>
        <dbReference type="Proteomes" id="UP001457282"/>
    </source>
</evidence>
<dbReference type="FunFam" id="1.10.10.60:FF:000185">
    <property type="entry name" value="MYB transcription factor"/>
    <property type="match status" value="1"/>
</dbReference>
<dbReference type="AlphaFoldDB" id="A0AAW1WJE6"/>
<dbReference type="Pfam" id="PF00249">
    <property type="entry name" value="Myb_DNA-binding"/>
    <property type="match status" value="2"/>
</dbReference>
<proteinExistence type="predicted"/>
<name>A0AAW1WJE6_RUBAR</name>
<dbReference type="InterPro" id="IPR009057">
    <property type="entry name" value="Homeodomain-like_sf"/>
</dbReference>
<feature type="domain" description="HTH myb-type" evidence="8">
    <location>
        <begin position="62"/>
        <end position="116"/>
    </location>
</feature>
<dbReference type="InterPro" id="IPR001005">
    <property type="entry name" value="SANT/Myb"/>
</dbReference>
<evidence type="ECO:0000256" key="1">
    <source>
        <dbReference type="ARBA" id="ARBA00004123"/>
    </source>
</evidence>